<reference evidence="11" key="1">
    <citation type="submission" date="2019-10" db="EMBL/GenBank/DDBJ databases">
        <authorList>
            <person name="Soares A.E.R."/>
            <person name="Aleixo A."/>
            <person name="Schneider P."/>
            <person name="Miyaki C.Y."/>
            <person name="Schneider M.P."/>
            <person name="Mello C."/>
            <person name="Vasconcelos A.T.R."/>
        </authorList>
    </citation>
    <scope>NUCLEOTIDE SEQUENCE</scope>
    <source>
        <tissue evidence="11">Muscle</tissue>
    </source>
</reference>
<evidence type="ECO:0000313" key="11">
    <source>
        <dbReference type="EMBL" id="KAJ7409549.1"/>
    </source>
</evidence>
<keyword evidence="7" id="KW-0675">Receptor</keyword>
<keyword evidence="4 9" id="KW-1133">Transmembrane helix</keyword>
<accession>A0ABQ9CUL3</accession>
<sequence length="117" mass="13429">MHQQNKKPRSCTTGIPRQRVMRLTKMVLGLSSMFVVSTVPFQVIQVMNLQVSQLTLTFCMSYYFSICLSYASSSINPFHYFLPSGNFQKCLQECTIVEVRIVEQEVNTLENTLKSSF</sequence>
<evidence type="ECO:0000256" key="4">
    <source>
        <dbReference type="ARBA" id="ARBA00022989"/>
    </source>
</evidence>
<evidence type="ECO:0000256" key="1">
    <source>
        <dbReference type="ARBA" id="ARBA00004651"/>
    </source>
</evidence>
<keyword evidence="2" id="KW-1003">Cell membrane</keyword>
<dbReference type="SUPFAM" id="SSF81321">
    <property type="entry name" value="Family A G protein-coupled receptor-like"/>
    <property type="match status" value="1"/>
</dbReference>
<evidence type="ECO:0000256" key="5">
    <source>
        <dbReference type="ARBA" id="ARBA00023040"/>
    </source>
</evidence>
<feature type="transmembrane region" description="Helical" evidence="9">
    <location>
        <begin position="26"/>
        <end position="45"/>
    </location>
</feature>
<comment type="subcellular location">
    <subcellularLocation>
        <location evidence="1">Cell membrane</location>
        <topology evidence="1">Multi-pass membrane protein</topology>
    </subcellularLocation>
</comment>
<feature type="domain" description="G-protein coupled receptors family 1 profile" evidence="10">
    <location>
        <begin position="1"/>
        <end position="80"/>
    </location>
</feature>
<evidence type="ECO:0000256" key="7">
    <source>
        <dbReference type="ARBA" id="ARBA00023170"/>
    </source>
</evidence>
<gene>
    <name evidence="11" type="ORF">WISP_113951</name>
</gene>
<keyword evidence="8" id="KW-0807">Transducer</keyword>
<evidence type="ECO:0000259" key="10">
    <source>
        <dbReference type="PROSITE" id="PS50262"/>
    </source>
</evidence>
<keyword evidence="12" id="KW-1185">Reference proteome</keyword>
<proteinExistence type="predicted"/>
<dbReference type="InterPro" id="IPR017452">
    <property type="entry name" value="GPCR_Rhodpsn_7TM"/>
</dbReference>
<protein>
    <recommendedName>
        <fullName evidence="10">G-protein coupled receptors family 1 profile domain-containing protein</fullName>
    </recommendedName>
</protein>
<keyword evidence="3 9" id="KW-0812">Transmembrane</keyword>
<comment type="caution">
    <text evidence="11">The sequence shown here is derived from an EMBL/GenBank/DDBJ whole genome shotgun (WGS) entry which is preliminary data.</text>
</comment>
<evidence type="ECO:0000256" key="3">
    <source>
        <dbReference type="ARBA" id="ARBA00022692"/>
    </source>
</evidence>
<dbReference type="PANTHER" id="PTHR24229:SF88">
    <property type="entry name" value="MELANIN-CONCENTRATING HORMONE RECEPTOR 2-RELATED"/>
    <property type="match status" value="1"/>
</dbReference>
<evidence type="ECO:0000256" key="2">
    <source>
        <dbReference type="ARBA" id="ARBA00022475"/>
    </source>
</evidence>
<evidence type="ECO:0000256" key="6">
    <source>
        <dbReference type="ARBA" id="ARBA00023136"/>
    </source>
</evidence>
<dbReference type="Gene3D" id="1.20.1070.10">
    <property type="entry name" value="Rhodopsin 7-helix transmembrane proteins"/>
    <property type="match status" value="1"/>
</dbReference>
<feature type="transmembrane region" description="Helical" evidence="9">
    <location>
        <begin position="51"/>
        <end position="71"/>
    </location>
</feature>
<evidence type="ECO:0000256" key="9">
    <source>
        <dbReference type="SAM" id="Phobius"/>
    </source>
</evidence>
<dbReference type="PANTHER" id="PTHR24229">
    <property type="entry name" value="NEUROPEPTIDES RECEPTOR"/>
    <property type="match status" value="1"/>
</dbReference>
<evidence type="ECO:0000313" key="12">
    <source>
        <dbReference type="Proteomes" id="UP001145742"/>
    </source>
</evidence>
<organism evidence="11 12">
    <name type="scientific">Willisornis vidua</name>
    <name type="common">Xingu scale-backed antbird</name>
    <dbReference type="NCBI Taxonomy" id="1566151"/>
    <lineage>
        <taxon>Eukaryota</taxon>
        <taxon>Metazoa</taxon>
        <taxon>Chordata</taxon>
        <taxon>Craniata</taxon>
        <taxon>Vertebrata</taxon>
        <taxon>Euteleostomi</taxon>
        <taxon>Archelosauria</taxon>
        <taxon>Archosauria</taxon>
        <taxon>Dinosauria</taxon>
        <taxon>Saurischia</taxon>
        <taxon>Theropoda</taxon>
        <taxon>Coelurosauria</taxon>
        <taxon>Aves</taxon>
        <taxon>Neognathae</taxon>
        <taxon>Neoaves</taxon>
        <taxon>Telluraves</taxon>
        <taxon>Australaves</taxon>
        <taxon>Passeriformes</taxon>
        <taxon>Thamnophilidae</taxon>
        <taxon>Willisornis</taxon>
    </lineage>
</organism>
<dbReference type="EMBL" id="WHWB01034466">
    <property type="protein sequence ID" value="KAJ7409549.1"/>
    <property type="molecule type" value="Genomic_DNA"/>
</dbReference>
<keyword evidence="5" id="KW-0297">G-protein coupled receptor</keyword>
<evidence type="ECO:0000256" key="8">
    <source>
        <dbReference type="ARBA" id="ARBA00023224"/>
    </source>
</evidence>
<name>A0ABQ9CUL3_9PASS</name>
<keyword evidence="6 9" id="KW-0472">Membrane</keyword>
<dbReference type="PROSITE" id="PS50262">
    <property type="entry name" value="G_PROTEIN_RECEP_F1_2"/>
    <property type="match status" value="1"/>
</dbReference>
<dbReference type="Proteomes" id="UP001145742">
    <property type="component" value="Unassembled WGS sequence"/>
</dbReference>